<evidence type="ECO:0000256" key="1">
    <source>
        <dbReference type="ARBA" id="ARBA00010652"/>
    </source>
</evidence>
<comment type="caution">
    <text evidence="4">The sequence shown here is derived from an EMBL/GenBank/DDBJ whole genome shotgun (WGS) entry which is preliminary data.</text>
</comment>
<dbReference type="EMBL" id="NCXP01000004">
    <property type="protein sequence ID" value="OSC42132.1"/>
    <property type="molecule type" value="Genomic_DNA"/>
</dbReference>
<dbReference type="GO" id="GO:0052572">
    <property type="term" value="P:response to host immune response"/>
    <property type="evidence" value="ECO:0007669"/>
    <property type="project" value="TreeGrafter"/>
</dbReference>
<feature type="domain" description="PPE family C-terminal" evidence="3">
    <location>
        <begin position="309"/>
        <end position="389"/>
    </location>
</feature>
<dbReference type="FunFam" id="1.20.1260.20:FF:000001">
    <property type="entry name" value="PPE family protein PPE41"/>
    <property type="match status" value="1"/>
</dbReference>
<evidence type="ECO:0000313" key="5">
    <source>
        <dbReference type="Proteomes" id="UP000193247"/>
    </source>
</evidence>
<proteinExistence type="inferred from homology"/>
<keyword evidence="5" id="KW-1185">Reference proteome</keyword>
<evidence type="ECO:0000259" key="2">
    <source>
        <dbReference type="Pfam" id="PF00823"/>
    </source>
</evidence>
<dbReference type="STRING" id="1430326.B8W66_06350"/>
<dbReference type="SUPFAM" id="SSF140459">
    <property type="entry name" value="PE/PPE dimer-like"/>
    <property type="match status" value="1"/>
</dbReference>
<accession>A0A1X2LY94</accession>
<dbReference type="AlphaFoldDB" id="A0A1X2LY94"/>
<feature type="domain" description="PPE" evidence="2">
    <location>
        <begin position="3"/>
        <end position="164"/>
    </location>
</feature>
<evidence type="ECO:0000313" key="4">
    <source>
        <dbReference type="EMBL" id="OSC42132.1"/>
    </source>
</evidence>
<name>A0A1X2LY94_9MYCO</name>
<evidence type="ECO:0008006" key="6">
    <source>
        <dbReference type="Google" id="ProtNLM"/>
    </source>
</evidence>
<evidence type="ECO:0000259" key="3">
    <source>
        <dbReference type="Pfam" id="PF12484"/>
    </source>
</evidence>
<dbReference type="Pfam" id="PF12484">
    <property type="entry name" value="PPE-SVP"/>
    <property type="match status" value="1"/>
</dbReference>
<dbReference type="PANTHER" id="PTHR46766">
    <property type="entry name" value="GLUTAMINE-RICH PROTEIN 2"/>
    <property type="match status" value="1"/>
</dbReference>
<dbReference type="Proteomes" id="UP000193247">
    <property type="component" value="Unassembled WGS sequence"/>
</dbReference>
<organism evidence="4 5">
    <name type="scientific">Mycobacterium decipiens</name>
    <dbReference type="NCBI Taxonomy" id="1430326"/>
    <lineage>
        <taxon>Bacteria</taxon>
        <taxon>Bacillati</taxon>
        <taxon>Actinomycetota</taxon>
        <taxon>Actinomycetes</taxon>
        <taxon>Mycobacteriales</taxon>
        <taxon>Mycobacteriaceae</taxon>
        <taxon>Mycobacterium</taxon>
    </lineage>
</organism>
<dbReference type="InterPro" id="IPR000030">
    <property type="entry name" value="PPE_dom"/>
</dbReference>
<dbReference type="RefSeq" id="WP_085324171.1">
    <property type="nucleotide sequence ID" value="NZ_NCXP01000004.1"/>
</dbReference>
<dbReference type="OrthoDB" id="4710842at2"/>
<comment type="similarity">
    <text evidence="1">Belongs to the mycobacterial PPE family.</text>
</comment>
<dbReference type="InterPro" id="IPR038332">
    <property type="entry name" value="PPE_sf"/>
</dbReference>
<protein>
    <recommendedName>
        <fullName evidence="6">PPE family protein</fullName>
    </recommendedName>
</protein>
<gene>
    <name evidence="4" type="ORF">B8W66_06350</name>
</gene>
<reference evidence="4 5" key="1">
    <citation type="submission" date="2017-04" db="EMBL/GenBank/DDBJ databases">
        <title>The new phylogeny of genus Mycobacterium.</title>
        <authorList>
            <person name="Tortoli E."/>
            <person name="Trovato A."/>
            <person name="Cirillo D.M."/>
        </authorList>
    </citation>
    <scope>NUCLEOTIDE SEQUENCE [LARGE SCALE GENOMIC DNA]</scope>
    <source>
        <strain evidence="4 5">TBL 1200985</strain>
    </source>
</reference>
<dbReference type="InterPro" id="IPR022171">
    <property type="entry name" value="PPE_C"/>
</dbReference>
<dbReference type="Pfam" id="PF00823">
    <property type="entry name" value="PPE"/>
    <property type="match status" value="1"/>
</dbReference>
<dbReference type="Gene3D" id="1.20.1260.20">
    <property type="entry name" value="PPE superfamily"/>
    <property type="match status" value="1"/>
</dbReference>
<sequence>MGDFELLPPEINSTNMYSGSGAESLLIAAGMWDQLAADLYSAAETIQSVVWGVTTGSWMGASSGLMAVAVAPYVAWMNIAAAQAELTADQLRAAAAAYEAAYEMTVPPELVAQNRIRLAMLTATNIFGQNTTAMAAAETEYCEMWAQDTAAMYGYAAAAAIATDTLTPFEEAPEITNVGGLALQAAAVNEAFDSATANQLMNNVPEALYQLALPAQSSGPLGKLGDVWKAITPHLGPVSNIVSILNNHVGMAGCGVSMLSTLSSLFKGMVPAAAEALEAVAETAAETGVSALSSLGSGLGLQGVGSGVAAGLGKAVTVGSFSAPPAWNAATEAVTPAARALPLANLVSDTQPAPGHMLGGLPVGQMASGAGGGVSNTLRVPARAYVIPRIPAAG</sequence>
<dbReference type="PANTHER" id="PTHR46766:SF1">
    <property type="entry name" value="GLUTAMINE-RICH PROTEIN 2"/>
    <property type="match status" value="1"/>
</dbReference>